<keyword evidence="2" id="KW-1185">Reference proteome</keyword>
<dbReference type="Proteomes" id="UP000037020">
    <property type="component" value="Unassembled WGS sequence"/>
</dbReference>
<evidence type="ECO:0000313" key="2">
    <source>
        <dbReference type="Proteomes" id="UP000037020"/>
    </source>
</evidence>
<organism evidence="1 2">
    <name type="scientific">Streptomyces varsoviensis</name>
    <dbReference type="NCBI Taxonomy" id="67373"/>
    <lineage>
        <taxon>Bacteria</taxon>
        <taxon>Bacillati</taxon>
        <taxon>Actinomycetota</taxon>
        <taxon>Actinomycetes</taxon>
        <taxon>Kitasatosporales</taxon>
        <taxon>Streptomycetaceae</taxon>
        <taxon>Streptomyces</taxon>
    </lineage>
</organism>
<name>A0ABR5J1Q9_9ACTN</name>
<dbReference type="Gene3D" id="1.10.1780.10">
    <property type="entry name" value="Clp, N-terminal domain"/>
    <property type="match status" value="1"/>
</dbReference>
<dbReference type="InterPro" id="IPR036628">
    <property type="entry name" value="Clp_N_dom_sf"/>
</dbReference>
<gene>
    <name evidence="1" type="ORF">ADK38_27165</name>
</gene>
<dbReference type="EMBL" id="LGUT01002419">
    <property type="protein sequence ID" value="KOG87131.1"/>
    <property type="molecule type" value="Genomic_DNA"/>
</dbReference>
<accession>A0ABR5J1Q9</accession>
<proteinExistence type="predicted"/>
<comment type="caution">
    <text evidence="1">The sequence shown here is derived from an EMBL/GenBank/DDBJ whole genome shotgun (WGS) entry which is preliminary data.</text>
</comment>
<reference evidence="1 2" key="1">
    <citation type="submission" date="2015-07" db="EMBL/GenBank/DDBJ databases">
        <authorList>
            <person name="Ju K.-S."/>
            <person name="Doroghazi J.R."/>
            <person name="Metcalf W.W."/>
        </authorList>
    </citation>
    <scope>NUCLEOTIDE SEQUENCE [LARGE SCALE GENOMIC DNA]</scope>
    <source>
        <strain evidence="1 2">NRRL B-3589</strain>
    </source>
</reference>
<feature type="non-terminal residue" evidence="1">
    <location>
        <position position="1"/>
    </location>
</feature>
<dbReference type="SUPFAM" id="SSF81923">
    <property type="entry name" value="Double Clp-N motif"/>
    <property type="match status" value="1"/>
</dbReference>
<evidence type="ECO:0000313" key="1">
    <source>
        <dbReference type="EMBL" id="KOG87131.1"/>
    </source>
</evidence>
<protein>
    <submittedName>
        <fullName evidence="1">Peptidase</fullName>
    </submittedName>
</protein>
<sequence length="108" mass="11169">GPPQIARLLGYLVQRTIGYGLRWYGSVEDSGAIPVLDGAAAPGWSPAAAAAMDGAIGRAHTRGADAATGVDLLAALAHDRECRAVEVLHRAGVDLDSLTKRLDDEAAH</sequence>